<evidence type="ECO:0000313" key="4">
    <source>
        <dbReference type="EMBL" id="TBN56165.1"/>
    </source>
</evidence>
<keyword evidence="5" id="KW-1185">Reference proteome</keyword>
<dbReference type="GO" id="GO:0016747">
    <property type="term" value="F:acyltransferase activity, transferring groups other than amino-acyl groups"/>
    <property type="evidence" value="ECO:0007669"/>
    <property type="project" value="InterPro"/>
</dbReference>
<dbReference type="Pfam" id="PF00583">
    <property type="entry name" value="Acetyltransf_1"/>
    <property type="match status" value="1"/>
</dbReference>
<comment type="caution">
    <text evidence="4">The sequence shown here is derived from an EMBL/GenBank/DDBJ whole genome shotgun (WGS) entry which is preliminary data.</text>
</comment>
<evidence type="ECO:0000256" key="1">
    <source>
        <dbReference type="ARBA" id="ARBA00022679"/>
    </source>
</evidence>
<feature type="domain" description="N-acetyltransferase" evidence="3">
    <location>
        <begin position="19"/>
        <end position="186"/>
    </location>
</feature>
<keyword evidence="2" id="KW-0012">Acyltransferase</keyword>
<dbReference type="PROSITE" id="PS51186">
    <property type="entry name" value="GNAT"/>
    <property type="match status" value="1"/>
</dbReference>
<dbReference type="AlphaFoldDB" id="A0A4Q9GND4"/>
<protein>
    <submittedName>
        <fullName evidence="4">GNAT family N-acetyltransferase</fullName>
    </submittedName>
</protein>
<dbReference type="InterPro" id="IPR050832">
    <property type="entry name" value="Bact_Acetyltransf"/>
</dbReference>
<dbReference type="Gene3D" id="3.40.630.30">
    <property type="match status" value="1"/>
</dbReference>
<sequence>MEDRMSDHLVEEILPPVSVDVPEAADFLAAVDVKNALELEGYGTDELSYTAAESLPGWHDETQPIRLFVVRADGRIVARVFFSTLRDDVTGTAWLGGGVLPDYRNRGIGSALLSHVESIAREAGLKRLILYVVSADGPGDRLVPPTGFGSVPRDNAEVRFLVARGFALEQVERASRLALPARVSFTVPAGYRVHTWVGRTPENWLADVAHLLTRMSTDAPSAGLEEPEDVWTADRLRENQERFEASPRTELFAVVEHEASGRLVGFSVLSAPAELDRPVGQEDTLVLAEHRGHRLGMLLKTANIEHLQRARPGHPAIITFNAEENRHMLDVNEAVGFVPIGYEGAWKKEL</sequence>
<evidence type="ECO:0000259" key="3">
    <source>
        <dbReference type="PROSITE" id="PS51186"/>
    </source>
</evidence>
<dbReference type="InterPro" id="IPR000182">
    <property type="entry name" value="GNAT_dom"/>
</dbReference>
<dbReference type="Proteomes" id="UP000294194">
    <property type="component" value="Unassembled WGS sequence"/>
</dbReference>
<dbReference type="EMBL" id="SISG01000001">
    <property type="protein sequence ID" value="TBN56165.1"/>
    <property type="molecule type" value="Genomic_DNA"/>
</dbReference>
<reference evidence="5" key="1">
    <citation type="submission" date="2019-02" db="EMBL/GenBank/DDBJ databases">
        <title>Glaciihabitans arcticus sp. nov., a psychrotolerant bacterium isolated from polar soil.</title>
        <authorList>
            <person name="Dahal R.H."/>
        </authorList>
    </citation>
    <scope>NUCLEOTIDE SEQUENCE [LARGE SCALE GENOMIC DNA]</scope>
    <source>
        <strain evidence="5">RP-3-7</strain>
    </source>
</reference>
<dbReference type="PANTHER" id="PTHR43877">
    <property type="entry name" value="AMINOALKYLPHOSPHONATE N-ACETYLTRANSFERASE-RELATED-RELATED"/>
    <property type="match status" value="1"/>
</dbReference>
<evidence type="ECO:0000313" key="5">
    <source>
        <dbReference type="Proteomes" id="UP000294194"/>
    </source>
</evidence>
<proteinExistence type="predicted"/>
<evidence type="ECO:0000256" key="2">
    <source>
        <dbReference type="ARBA" id="ARBA00023315"/>
    </source>
</evidence>
<gene>
    <name evidence="4" type="ORF">EYE40_01465</name>
</gene>
<organism evidence="4 5">
    <name type="scientific">Glaciihabitans arcticus</name>
    <dbReference type="NCBI Taxonomy" id="2668039"/>
    <lineage>
        <taxon>Bacteria</taxon>
        <taxon>Bacillati</taxon>
        <taxon>Actinomycetota</taxon>
        <taxon>Actinomycetes</taxon>
        <taxon>Micrococcales</taxon>
        <taxon>Microbacteriaceae</taxon>
        <taxon>Glaciihabitans</taxon>
    </lineage>
</organism>
<accession>A0A4Q9GND4</accession>
<dbReference type="InterPro" id="IPR016181">
    <property type="entry name" value="Acyl_CoA_acyltransferase"/>
</dbReference>
<dbReference type="CDD" id="cd04301">
    <property type="entry name" value="NAT_SF"/>
    <property type="match status" value="1"/>
</dbReference>
<name>A0A4Q9GND4_9MICO</name>
<keyword evidence="1 4" id="KW-0808">Transferase</keyword>
<dbReference type="SUPFAM" id="SSF55729">
    <property type="entry name" value="Acyl-CoA N-acyltransferases (Nat)"/>
    <property type="match status" value="2"/>
</dbReference>